<dbReference type="EMBL" id="JAXBLV010000077">
    <property type="protein sequence ID" value="MDY3559058.1"/>
    <property type="molecule type" value="Genomic_DNA"/>
</dbReference>
<name>A0ABU5EVR0_9BACT</name>
<organism evidence="1 2">
    <name type="scientific">Gemmata algarum</name>
    <dbReference type="NCBI Taxonomy" id="2975278"/>
    <lineage>
        <taxon>Bacteria</taxon>
        <taxon>Pseudomonadati</taxon>
        <taxon>Planctomycetota</taxon>
        <taxon>Planctomycetia</taxon>
        <taxon>Gemmatales</taxon>
        <taxon>Gemmataceae</taxon>
        <taxon>Gemmata</taxon>
    </lineage>
</organism>
<proteinExistence type="predicted"/>
<reference evidence="2" key="1">
    <citation type="journal article" date="2023" name="Mar. Drugs">
        <title>Gemmata algarum, a Novel Planctomycete Isolated from an Algal Mat, Displays Antimicrobial Activity.</title>
        <authorList>
            <person name="Kumar G."/>
            <person name="Kallscheuer N."/>
            <person name="Kashif M."/>
            <person name="Ahamad S."/>
            <person name="Jagadeeshwari U."/>
            <person name="Pannikurungottu S."/>
            <person name="Haufschild T."/>
            <person name="Kabuu M."/>
            <person name="Sasikala C."/>
            <person name="Jogler C."/>
            <person name="Ramana C."/>
        </authorList>
    </citation>
    <scope>NUCLEOTIDE SEQUENCE [LARGE SCALE GENOMIC DNA]</scope>
    <source>
        <strain evidence="2">JC673</strain>
    </source>
</reference>
<protein>
    <submittedName>
        <fullName evidence="1">Uncharacterized protein</fullName>
    </submittedName>
</protein>
<comment type="caution">
    <text evidence="1">The sequence shown here is derived from an EMBL/GenBank/DDBJ whole genome shotgun (WGS) entry which is preliminary data.</text>
</comment>
<dbReference type="RefSeq" id="WP_320685887.1">
    <property type="nucleotide sequence ID" value="NZ_JAXBLV010000077.1"/>
</dbReference>
<gene>
    <name evidence="1" type="ORF">R5W23_006248</name>
</gene>
<accession>A0ABU5EVR0</accession>
<evidence type="ECO:0000313" key="1">
    <source>
        <dbReference type="EMBL" id="MDY3559058.1"/>
    </source>
</evidence>
<evidence type="ECO:0000313" key="2">
    <source>
        <dbReference type="Proteomes" id="UP001272242"/>
    </source>
</evidence>
<sequence length="89" mass="9750">MRRIVLDAELRAKLNGATAVVEVADEAGNVVGRYVPDEVLERIMARLLPPLSSEELAAARREMLAHGGVTSAELLAGLDAIKREWESRR</sequence>
<dbReference type="Proteomes" id="UP001272242">
    <property type="component" value="Unassembled WGS sequence"/>
</dbReference>
<keyword evidence="2" id="KW-1185">Reference proteome</keyword>